<name>A0A3S4EUI4_9RHOB</name>
<gene>
    <name evidence="1" type="ORF">PARHAE_03888</name>
</gene>
<protein>
    <submittedName>
        <fullName evidence="1">Uncharacterized protein</fullName>
    </submittedName>
</protein>
<dbReference type="RefSeq" id="WP_126156219.1">
    <property type="nucleotide sequence ID" value="NZ_UZWE01000072.1"/>
</dbReference>
<dbReference type="AlphaFoldDB" id="A0A3S4EUI4"/>
<dbReference type="Proteomes" id="UP000270743">
    <property type="component" value="Unassembled WGS sequence"/>
</dbReference>
<evidence type="ECO:0000313" key="1">
    <source>
        <dbReference type="EMBL" id="VDS10670.1"/>
    </source>
</evidence>
<proteinExistence type="predicted"/>
<dbReference type="EMBL" id="UZWE01000072">
    <property type="protein sequence ID" value="VDS10670.1"/>
    <property type="molecule type" value="Genomic_DNA"/>
</dbReference>
<reference evidence="1 2" key="1">
    <citation type="submission" date="2018-12" db="EMBL/GenBank/DDBJ databases">
        <authorList>
            <person name="Criscuolo A."/>
        </authorList>
    </citation>
    <scope>NUCLEOTIDE SEQUENCE [LARGE SCALE GENOMIC DNA]</scope>
    <source>
        <strain evidence="1">ACIP1116241</strain>
    </source>
</reference>
<keyword evidence="2" id="KW-1185">Reference proteome</keyword>
<evidence type="ECO:0000313" key="2">
    <source>
        <dbReference type="Proteomes" id="UP000270743"/>
    </source>
</evidence>
<organism evidence="1 2">
    <name type="scientific">Paracoccus haematequi</name>
    <dbReference type="NCBI Taxonomy" id="2491866"/>
    <lineage>
        <taxon>Bacteria</taxon>
        <taxon>Pseudomonadati</taxon>
        <taxon>Pseudomonadota</taxon>
        <taxon>Alphaproteobacteria</taxon>
        <taxon>Rhodobacterales</taxon>
        <taxon>Paracoccaceae</taxon>
        <taxon>Paracoccus</taxon>
    </lineage>
</organism>
<accession>A0A3S4EUI4</accession>
<sequence length="756" mass="83753">MLSLYGSFTVPGVPDVVIYRDDENARKFYMVSGKPKILRSDPRDPASRPMIDLIAYTRDHSQPIPATEDVERGMLQMTVGLEIGQADQNRIRAFLRQRLAEELNRGFRFLGILLRPGEPELGYAPQFIGGTATATTFGADLQIAAQGTCPILATGINSASFSYQLTQSGARLISQTMEEGALPIQVRYEKLMMIARIPAITIRIHGERREFLEEARQHAFMRRFLTVHGAFIHRLVWYAPPTLSSFRDTHHSLTVEIDDGDFRDADPSEDLTQELEKMALTILQNNILPGFFETAIPSEDESADEKGRGYWFRETTTDTGVVDVTISRRDVVQIEHGANAILGPNLTPAEAAAAIRYASLSQPNIPVMTLTVVPNINFEVDPILLVSVFIDYDAFDDIKNQRVRVQKQIRLSRDDGPQQFRFDLAMGPDRAAKANYRYRTVVHFTGSMATVEHPPAGGWSEGTGEVLVISYAQLGQVKVDLLLGPMPPEVASVDVTLTYPDPTARGAVKTVTLSPASPTASWLVSVPAGGAIRPYRVERVYRMMDGSTLTLPPQDNAAEALTITSPFESQVTTTFAGRGDFGTDVAMIVVTATYADPAHDLVERTTFTLDAATRNRDWTVRQVDKDLTRFDYRVKVLRLDGSEATTDHSGTLGDIITVGPSGAGAVEVVVDTEMVDWTRYARVMVTLEYEDPAHGISLRKPLLFADSGEKVQTWSWLIADPARRGFRYSVRRVGRVATDDLIEPPVETDDPFVVLR</sequence>
<dbReference type="OrthoDB" id="8481230at2"/>